<dbReference type="GO" id="GO:0004792">
    <property type="term" value="F:thiosulfate-cyanide sulfurtransferase activity"/>
    <property type="evidence" value="ECO:0007669"/>
    <property type="project" value="InterPro"/>
</dbReference>
<dbReference type="InterPro" id="IPR036136">
    <property type="entry name" value="Nit/Sulf_reduc_fer-like_dom_sf"/>
</dbReference>
<dbReference type="PROSITE" id="PS50206">
    <property type="entry name" value="RHODANESE_3"/>
    <property type="match status" value="2"/>
</dbReference>
<dbReference type="InterPro" id="IPR006067">
    <property type="entry name" value="NO2/SO3_Rdtase_4Fe4S_dom"/>
</dbReference>
<dbReference type="STRING" id="348780.NP_4004A"/>
<dbReference type="EMBL" id="CR936257">
    <property type="protein sequence ID" value="CAI50093.1"/>
    <property type="molecule type" value="Genomic_DNA"/>
</dbReference>
<dbReference type="InterPro" id="IPR051329">
    <property type="entry name" value="NIR_SIR_4Fe-4S"/>
</dbReference>
<organism evidence="9 10">
    <name type="scientific">Natronomonas pharaonis (strain ATCC 35678 / DSM 2160 / CIP 103997 / JCM 8858 / NBRC 14720 / NCIMB 2260 / Gabara)</name>
    <name type="common">Halobacterium pharaonis</name>
    <dbReference type="NCBI Taxonomy" id="348780"/>
    <lineage>
        <taxon>Archaea</taxon>
        <taxon>Methanobacteriati</taxon>
        <taxon>Methanobacteriota</taxon>
        <taxon>Stenosarchaea group</taxon>
        <taxon>Halobacteria</taxon>
        <taxon>Halobacteriales</taxon>
        <taxon>Natronomonadaceae</taxon>
        <taxon>Natronomonas</taxon>
    </lineage>
</organism>
<dbReference type="Pfam" id="PF00581">
    <property type="entry name" value="Rhodanese"/>
    <property type="match status" value="2"/>
</dbReference>
<dbReference type="InterPro" id="IPR001763">
    <property type="entry name" value="Rhodanese-like_dom"/>
</dbReference>
<keyword evidence="5" id="KW-0560">Oxidoreductase</keyword>
<keyword evidence="6" id="KW-0408">Iron</keyword>
<comment type="similarity">
    <text evidence="1">Belongs to the nitrite and sulfite reductase 4Fe-4S domain family.</text>
</comment>
<sequence>MTLDIDTIAPEALADEREQYTIVDVREPRDYRELGHIPGAANVPFERIRDRSTDAAGRLPTPATVRQQLSAAGVEQGDPLVAYDNSRGVEAARFLLTAAVYGHDGPLYLLEGDFDVWQHDNETERGPGPEGSSEYGAVALDEDAIVNRATVEAAIDADEGAVLVDTRTAGEYESAHLPGAVHLGWEAFVDAETDRLKPESELRTLLESRGLSSDDEILLYCNTARRLSHTYAVLSSLGYDEVRFYEGELTGLVRANSPAWDPQELYHSVRAVAPEGFDALPAELGDDIFSRLHLLGLYTTRQDGYFMLRTKIPGGQLTAEQARTVGRVADEFATAPPEHGGSEQNPVFGDGFLDVTTRQGIQMHWIRIEDMPEIWDRFESVGLTTIQASGNTLRNVVICPAAGVGHETVDVRGLAEDVADAFEGSTRYANLPRKFKVSLSGCHENCGRAELQDLGFVPAVKDGRDGFAVKVGGGLSDGPRAATDLGVFVPPERVVDLSLAAADLFIDHGAYLDTAVNRLKYIVDRWGTDRFREELESYVEFEFEPYDELLTTEYRGDHVGIHEQADGNHTVGLNLPTGRICGDELQTLADIAERYGSGEVRTTANQNLVVPGVRGEVLESMLGEPLLSSYSPDPGPFSRGIVTCTGREFCKYGVIETKSRGYRWAKELDAWLDDADIPESAVPEAVRIHMSGCSASCAQPQIGDIGLRGEAYRDETQAAQAVDVGLGGDLDRDQFVDWVSGRIPVGEVPTAVKRVLRRFVETRRDGETFAEWADRTDTERLDRIVTTSTHPQEAD</sequence>
<feature type="domain" description="Rhodanese" evidence="8">
    <location>
        <begin position="16"/>
        <end position="124"/>
    </location>
</feature>
<dbReference type="GO" id="GO:0016491">
    <property type="term" value="F:oxidoreductase activity"/>
    <property type="evidence" value="ECO:0007669"/>
    <property type="project" value="UniProtKB-KW"/>
</dbReference>
<reference evidence="9 10" key="1">
    <citation type="journal article" date="2005" name="Genome Res.">
        <title>Living with two extremes: conclusions from the genome sequence of Natronomonas pharaonis.</title>
        <authorList>
            <person name="Falb M."/>
            <person name="Pfeiffer F."/>
            <person name="Palm P."/>
            <person name="Rodewald K."/>
            <person name="Hickmann V."/>
            <person name="Tittor J."/>
            <person name="Oesterhelt D."/>
        </authorList>
    </citation>
    <scope>NUCLEOTIDE SEQUENCE [LARGE SCALE GENOMIC DNA]</scope>
    <source>
        <strain evidence="10">ATCC 35678 / DSM 2160 / CIP 103997 / JCM 8858 / NBRC 14720 / NCIMB 2260 / Gabara</strain>
    </source>
</reference>
<accession>A0A1U7EY11</accession>
<gene>
    <name evidence="9" type="ordered locus">NP_4004A</name>
</gene>
<dbReference type="Pfam" id="PF03460">
    <property type="entry name" value="NIR_SIR_ferr"/>
    <property type="match status" value="3"/>
</dbReference>
<keyword evidence="2" id="KW-0004">4Fe-4S</keyword>
<dbReference type="GeneID" id="3702977"/>
<dbReference type="Pfam" id="PF01077">
    <property type="entry name" value="NIR_SIR"/>
    <property type="match status" value="2"/>
</dbReference>
<dbReference type="SUPFAM" id="SSF52821">
    <property type="entry name" value="Rhodanese/Cell cycle control phosphatase"/>
    <property type="match status" value="2"/>
</dbReference>
<protein>
    <submittedName>
        <fullName evidence="9">Rhodanese domain protein / iron-sulfur protein (4Fe-4S)</fullName>
    </submittedName>
</protein>
<proteinExistence type="inferred from homology"/>
<evidence type="ECO:0000256" key="1">
    <source>
        <dbReference type="ARBA" id="ARBA00010429"/>
    </source>
</evidence>
<dbReference type="Proteomes" id="UP000002698">
    <property type="component" value="Chromosome"/>
</dbReference>
<dbReference type="PANTHER" id="PTHR32439:SF0">
    <property type="entry name" value="FERREDOXIN--NITRITE REDUCTASE, CHLOROPLASTIC"/>
    <property type="match status" value="1"/>
</dbReference>
<dbReference type="KEGG" id="nph:NP_4004A"/>
<dbReference type="GO" id="GO:0020037">
    <property type="term" value="F:heme binding"/>
    <property type="evidence" value="ECO:0007669"/>
    <property type="project" value="InterPro"/>
</dbReference>
<dbReference type="AlphaFoldDB" id="A0A1U7EY11"/>
<evidence type="ECO:0000256" key="4">
    <source>
        <dbReference type="ARBA" id="ARBA00022723"/>
    </source>
</evidence>
<dbReference type="Gene3D" id="3.40.250.10">
    <property type="entry name" value="Rhodanese-like domain"/>
    <property type="match status" value="2"/>
</dbReference>
<evidence type="ECO:0000259" key="8">
    <source>
        <dbReference type="PROSITE" id="PS50206"/>
    </source>
</evidence>
<dbReference type="GO" id="GO:0051539">
    <property type="term" value="F:4 iron, 4 sulfur cluster binding"/>
    <property type="evidence" value="ECO:0007669"/>
    <property type="project" value="UniProtKB-KW"/>
</dbReference>
<dbReference type="SUPFAM" id="SSF56014">
    <property type="entry name" value="Nitrite and sulphite reductase 4Fe-4S domain-like"/>
    <property type="match status" value="2"/>
</dbReference>
<keyword evidence="7" id="KW-0411">Iron-sulfur</keyword>
<evidence type="ECO:0000256" key="2">
    <source>
        <dbReference type="ARBA" id="ARBA00022485"/>
    </source>
</evidence>
<evidence type="ECO:0000256" key="3">
    <source>
        <dbReference type="ARBA" id="ARBA00022617"/>
    </source>
</evidence>
<dbReference type="RefSeq" id="WP_011323709.1">
    <property type="nucleotide sequence ID" value="NC_007426.1"/>
</dbReference>
<dbReference type="eggNOG" id="arCOG02055">
    <property type="taxonomic scope" value="Archaea"/>
</dbReference>
<dbReference type="PROSITE" id="PS00365">
    <property type="entry name" value="NIR_SIR"/>
    <property type="match status" value="2"/>
</dbReference>
<evidence type="ECO:0000256" key="5">
    <source>
        <dbReference type="ARBA" id="ARBA00023002"/>
    </source>
</evidence>
<keyword evidence="10" id="KW-1185">Reference proteome</keyword>
<dbReference type="InterPro" id="IPR001307">
    <property type="entry name" value="Thiosulphate_STrfase_CS"/>
</dbReference>
<feature type="domain" description="Rhodanese" evidence="8">
    <location>
        <begin position="157"/>
        <end position="261"/>
    </location>
</feature>
<dbReference type="eggNOG" id="arCOG02019">
    <property type="taxonomic scope" value="Archaea"/>
</dbReference>
<dbReference type="InterPro" id="IPR045854">
    <property type="entry name" value="NO2/SO3_Rdtase_4Fe4S_sf"/>
</dbReference>
<dbReference type="Gene3D" id="3.90.480.20">
    <property type="match status" value="1"/>
</dbReference>
<dbReference type="InterPro" id="IPR006066">
    <property type="entry name" value="NO2/SO3_Rdtase_FeS/sirohaem_BS"/>
</dbReference>
<dbReference type="EnsemblBacteria" id="CAI50093">
    <property type="protein sequence ID" value="CAI50093"/>
    <property type="gene ID" value="NP_4004A"/>
</dbReference>
<evidence type="ECO:0000256" key="6">
    <source>
        <dbReference type="ARBA" id="ARBA00023004"/>
    </source>
</evidence>
<evidence type="ECO:0000313" key="10">
    <source>
        <dbReference type="Proteomes" id="UP000002698"/>
    </source>
</evidence>
<dbReference type="GO" id="GO:0046872">
    <property type="term" value="F:metal ion binding"/>
    <property type="evidence" value="ECO:0007669"/>
    <property type="project" value="UniProtKB-KW"/>
</dbReference>
<name>A0A1U7EY11_NATPD</name>
<dbReference type="InterPro" id="IPR036873">
    <property type="entry name" value="Rhodanese-like_dom_sf"/>
</dbReference>
<dbReference type="HOGENOM" id="CLU_349730_0_0_2"/>
<dbReference type="PROSITE" id="PS00380">
    <property type="entry name" value="RHODANESE_1"/>
    <property type="match status" value="1"/>
</dbReference>
<dbReference type="InterPro" id="IPR005117">
    <property type="entry name" value="NiRdtase/SiRdtase_haem-b_fer"/>
</dbReference>
<keyword evidence="3" id="KW-0349">Heme</keyword>
<dbReference type="SUPFAM" id="SSF55124">
    <property type="entry name" value="Nitrite/Sulfite reductase N-terminal domain-like"/>
    <property type="match status" value="2"/>
</dbReference>
<evidence type="ECO:0000313" key="9">
    <source>
        <dbReference type="EMBL" id="CAI50093.1"/>
    </source>
</evidence>
<evidence type="ECO:0000256" key="7">
    <source>
        <dbReference type="ARBA" id="ARBA00023014"/>
    </source>
</evidence>
<dbReference type="SMART" id="SM00450">
    <property type="entry name" value="RHOD"/>
    <property type="match status" value="2"/>
</dbReference>
<dbReference type="OrthoDB" id="15347at2157"/>
<dbReference type="Gene3D" id="3.30.413.10">
    <property type="entry name" value="Sulfite Reductase Hemoprotein, domain 1"/>
    <property type="match status" value="2"/>
</dbReference>
<dbReference type="PANTHER" id="PTHR32439">
    <property type="entry name" value="FERREDOXIN--NITRITE REDUCTASE, CHLOROPLASTIC"/>
    <property type="match status" value="1"/>
</dbReference>
<keyword evidence="4" id="KW-0479">Metal-binding</keyword>